<name>A0A9Q0M2C0_BLOTA</name>
<evidence type="ECO:0000256" key="5">
    <source>
        <dbReference type="ARBA" id="ARBA00022989"/>
    </source>
</evidence>
<keyword evidence="3" id="KW-0812">Transmembrane</keyword>
<dbReference type="Pfam" id="PF02466">
    <property type="entry name" value="Tim17"/>
    <property type="match status" value="1"/>
</dbReference>
<organism evidence="10 11">
    <name type="scientific">Blomia tropicalis</name>
    <name type="common">Mite</name>
    <dbReference type="NCBI Taxonomy" id="40697"/>
    <lineage>
        <taxon>Eukaryota</taxon>
        <taxon>Metazoa</taxon>
        <taxon>Ecdysozoa</taxon>
        <taxon>Arthropoda</taxon>
        <taxon>Chelicerata</taxon>
        <taxon>Arachnida</taxon>
        <taxon>Acari</taxon>
        <taxon>Acariformes</taxon>
        <taxon>Sarcoptiformes</taxon>
        <taxon>Astigmata</taxon>
        <taxon>Glycyphagoidea</taxon>
        <taxon>Echimyopodidae</taxon>
        <taxon>Blomia</taxon>
    </lineage>
</organism>
<dbReference type="InterPro" id="IPR039175">
    <property type="entry name" value="TIM22"/>
</dbReference>
<evidence type="ECO:0000313" key="10">
    <source>
        <dbReference type="EMBL" id="KAJ6216170.1"/>
    </source>
</evidence>
<dbReference type="OMA" id="INACALW"/>
<keyword evidence="9" id="KW-0653">Protein transport</keyword>
<sequence length="207" mass="22393">MNDSIKQMDTSEGINPNESLDVKFSELRDALIGPDRRRINMIVPSGFLGAQPLKAENEVMVERFFESCAFKTTLSCVAGFGFGAAIGLFSASVGPELTPVNQPTQSVREVLRDMRSKSMSYAKNFAMLGAMFAATECTLESVSYQVTTTRLFDLIIVQYRGKHDWKNGTMAGGIVGGLIGLRAGIKGGILGAAGFAAFSSVIEYYFN</sequence>
<comment type="caution">
    <text evidence="10">The sequence shown here is derived from an EMBL/GenBank/DDBJ whole genome shotgun (WGS) entry which is preliminary data.</text>
</comment>
<comment type="similarity">
    <text evidence="2 9">Belongs to the Tim17/Tim22/Tim23 family.</text>
</comment>
<reference evidence="10" key="1">
    <citation type="submission" date="2022-12" db="EMBL/GenBank/DDBJ databases">
        <title>Genome assemblies of Blomia tropicalis.</title>
        <authorList>
            <person name="Cui Y."/>
        </authorList>
    </citation>
    <scope>NUCLEOTIDE SEQUENCE</scope>
    <source>
        <tissue evidence="10">Adult mites</tissue>
    </source>
</reference>
<comment type="subcellular location">
    <subcellularLocation>
        <location evidence="1 9">Mitochondrion inner membrane</location>
        <topology evidence="1 9">Multi-pass membrane protein</topology>
    </subcellularLocation>
</comment>
<keyword evidence="11" id="KW-1185">Reference proteome</keyword>
<dbReference type="GO" id="GO:0042721">
    <property type="term" value="C:TIM22 mitochondrial import inner membrane insertion complex"/>
    <property type="evidence" value="ECO:0007669"/>
    <property type="project" value="UniProtKB-UniRule"/>
</dbReference>
<evidence type="ECO:0000256" key="4">
    <source>
        <dbReference type="ARBA" id="ARBA00022792"/>
    </source>
</evidence>
<keyword evidence="9" id="KW-0811">Translocation</keyword>
<evidence type="ECO:0000256" key="8">
    <source>
        <dbReference type="ARBA" id="ARBA00024713"/>
    </source>
</evidence>
<dbReference type="GO" id="GO:0008320">
    <property type="term" value="F:protein transmembrane transporter activity"/>
    <property type="evidence" value="ECO:0007669"/>
    <property type="project" value="UniProtKB-UniRule"/>
</dbReference>
<dbReference type="GO" id="GO:0030943">
    <property type="term" value="F:mitochondrion targeting sequence binding"/>
    <property type="evidence" value="ECO:0007669"/>
    <property type="project" value="TreeGrafter"/>
</dbReference>
<keyword evidence="6 9" id="KW-0496">Mitochondrion</keyword>
<evidence type="ECO:0000256" key="2">
    <source>
        <dbReference type="ARBA" id="ARBA00008444"/>
    </source>
</evidence>
<keyword evidence="5" id="KW-1133">Transmembrane helix</keyword>
<proteinExistence type="inferred from homology"/>
<evidence type="ECO:0000256" key="7">
    <source>
        <dbReference type="ARBA" id="ARBA00023136"/>
    </source>
</evidence>
<evidence type="ECO:0000256" key="1">
    <source>
        <dbReference type="ARBA" id="ARBA00004448"/>
    </source>
</evidence>
<evidence type="ECO:0000256" key="6">
    <source>
        <dbReference type="ARBA" id="ARBA00023128"/>
    </source>
</evidence>
<comment type="function">
    <text evidence="8 9">Essential core component of the TIM22 complex, a complex that mediates the import and insertion of multi-pass transmembrane proteins into the mitochondrial inner membrane. In the TIM22 complex, it constitutes the voltage-activated and signal-gated channel. Forms a twin-pore translocase that uses the membrane potential as external driving force in 2 voltage-dependent steps.</text>
</comment>
<dbReference type="EMBL" id="JAPWDV010000003">
    <property type="protein sequence ID" value="KAJ6216170.1"/>
    <property type="molecule type" value="Genomic_DNA"/>
</dbReference>
<protein>
    <recommendedName>
        <fullName evidence="9">Mitochondrial import inner membrane translocase subunit TIM22</fullName>
    </recommendedName>
</protein>
<dbReference type="PANTHER" id="PTHR14110:SF0">
    <property type="entry name" value="MITOCHONDRIAL IMPORT INNER MEMBRANE TRANSLOCASE SUBUNIT TIM22"/>
    <property type="match status" value="1"/>
</dbReference>
<comment type="subunit">
    <text evidence="9">Component of the TIM22 complex.</text>
</comment>
<evidence type="ECO:0000256" key="9">
    <source>
        <dbReference type="RuleBase" id="RU367038"/>
    </source>
</evidence>
<keyword evidence="9" id="KW-0813">Transport</keyword>
<dbReference type="PANTHER" id="PTHR14110">
    <property type="entry name" value="MITOCHONDRIAL IMPORT INNER MEMBRANE TRANSLOCASE SUBUNIT TIM22"/>
    <property type="match status" value="1"/>
</dbReference>
<evidence type="ECO:0000256" key="3">
    <source>
        <dbReference type="ARBA" id="ARBA00022692"/>
    </source>
</evidence>
<keyword evidence="4 9" id="KW-0999">Mitochondrion inner membrane</keyword>
<accession>A0A9Q0M2C0</accession>
<dbReference type="GO" id="GO:0045039">
    <property type="term" value="P:protein insertion into mitochondrial inner membrane"/>
    <property type="evidence" value="ECO:0007669"/>
    <property type="project" value="UniProtKB-UniRule"/>
</dbReference>
<evidence type="ECO:0000313" key="11">
    <source>
        <dbReference type="Proteomes" id="UP001142055"/>
    </source>
</evidence>
<gene>
    <name evidence="10" type="ORF">RDWZM_007327</name>
</gene>
<keyword evidence="7" id="KW-0472">Membrane</keyword>
<dbReference type="Proteomes" id="UP001142055">
    <property type="component" value="Chromosome 3"/>
</dbReference>
<dbReference type="AlphaFoldDB" id="A0A9Q0M2C0"/>